<evidence type="ECO:0000313" key="2">
    <source>
        <dbReference type="Proteomes" id="UP000265566"/>
    </source>
</evidence>
<comment type="caution">
    <text evidence="1">The sequence shown here is derived from an EMBL/GenBank/DDBJ whole genome shotgun (WGS) entry which is preliminary data.</text>
</comment>
<name>A0A396GTY2_MEDTR</name>
<organism evidence="1 2">
    <name type="scientific">Medicago truncatula</name>
    <name type="common">Barrel medic</name>
    <name type="synonym">Medicago tribuloides</name>
    <dbReference type="NCBI Taxonomy" id="3880"/>
    <lineage>
        <taxon>Eukaryota</taxon>
        <taxon>Viridiplantae</taxon>
        <taxon>Streptophyta</taxon>
        <taxon>Embryophyta</taxon>
        <taxon>Tracheophyta</taxon>
        <taxon>Spermatophyta</taxon>
        <taxon>Magnoliopsida</taxon>
        <taxon>eudicotyledons</taxon>
        <taxon>Gunneridae</taxon>
        <taxon>Pentapetalae</taxon>
        <taxon>rosids</taxon>
        <taxon>fabids</taxon>
        <taxon>Fabales</taxon>
        <taxon>Fabaceae</taxon>
        <taxon>Papilionoideae</taxon>
        <taxon>50 kb inversion clade</taxon>
        <taxon>NPAAA clade</taxon>
        <taxon>Hologalegina</taxon>
        <taxon>IRL clade</taxon>
        <taxon>Trifolieae</taxon>
        <taxon>Medicago</taxon>
    </lineage>
</organism>
<reference evidence="2" key="1">
    <citation type="journal article" date="2018" name="Nat. Plants">
        <title>Whole-genome landscape of Medicago truncatula symbiotic genes.</title>
        <authorList>
            <person name="Pecrix Y."/>
            <person name="Staton S.E."/>
            <person name="Sallet E."/>
            <person name="Lelandais-Briere C."/>
            <person name="Moreau S."/>
            <person name="Carrere S."/>
            <person name="Blein T."/>
            <person name="Jardinaud M.F."/>
            <person name="Latrasse D."/>
            <person name="Zouine M."/>
            <person name="Zahm M."/>
            <person name="Kreplak J."/>
            <person name="Mayjonade B."/>
            <person name="Satge C."/>
            <person name="Perez M."/>
            <person name="Cauet S."/>
            <person name="Marande W."/>
            <person name="Chantry-Darmon C."/>
            <person name="Lopez-Roques C."/>
            <person name="Bouchez O."/>
            <person name="Berard A."/>
            <person name="Debelle F."/>
            <person name="Munos S."/>
            <person name="Bendahmane A."/>
            <person name="Berges H."/>
            <person name="Niebel A."/>
            <person name="Buitink J."/>
            <person name="Frugier F."/>
            <person name="Benhamed M."/>
            <person name="Crespi M."/>
            <person name="Gouzy J."/>
            <person name="Gamas P."/>
        </authorList>
    </citation>
    <scope>NUCLEOTIDE SEQUENCE [LARGE SCALE GENOMIC DNA]</scope>
    <source>
        <strain evidence="2">cv. Jemalong A17</strain>
    </source>
</reference>
<protein>
    <submittedName>
        <fullName evidence="1">Uncharacterized protein</fullName>
    </submittedName>
</protein>
<dbReference type="AlphaFoldDB" id="A0A396GTY2"/>
<sequence>MFRVFVLFDLIGGICSVVSASHFPNLRRRLVAALCQNHFDVL</sequence>
<dbReference type="EMBL" id="PSQE01000007">
    <property type="protein sequence ID" value="RHN44609.1"/>
    <property type="molecule type" value="Genomic_DNA"/>
</dbReference>
<dbReference type="Proteomes" id="UP000265566">
    <property type="component" value="Chromosome 7"/>
</dbReference>
<proteinExistence type="predicted"/>
<accession>A0A396GTY2</accession>
<dbReference type="Gramene" id="rna38748">
    <property type="protein sequence ID" value="RHN44609.1"/>
    <property type="gene ID" value="gene38748"/>
</dbReference>
<gene>
    <name evidence="1" type="ORF">MtrunA17_Chr7g0221261</name>
</gene>
<evidence type="ECO:0000313" key="1">
    <source>
        <dbReference type="EMBL" id="RHN44609.1"/>
    </source>
</evidence>